<proteinExistence type="predicted"/>
<dbReference type="AlphaFoldDB" id="A0AAW2ZHV2"/>
<gene>
    <name evidence="1" type="ORF">AKO1_015553</name>
</gene>
<comment type="caution">
    <text evidence="1">The sequence shown here is derived from an EMBL/GenBank/DDBJ whole genome shotgun (WGS) entry which is preliminary data.</text>
</comment>
<keyword evidence="1" id="KW-0687">Ribonucleoprotein</keyword>
<dbReference type="GO" id="GO:0005840">
    <property type="term" value="C:ribosome"/>
    <property type="evidence" value="ECO:0007669"/>
    <property type="project" value="UniProtKB-KW"/>
</dbReference>
<protein>
    <submittedName>
        <fullName evidence="1">Ribosomal protein mS8</fullName>
    </submittedName>
</protein>
<evidence type="ECO:0000313" key="2">
    <source>
        <dbReference type="Proteomes" id="UP001431209"/>
    </source>
</evidence>
<name>A0AAW2ZHV2_9EUKA</name>
<evidence type="ECO:0000313" key="1">
    <source>
        <dbReference type="EMBL" id="KAL0488385.1"/>
    </source>
</evidence>
<keyword evidence="1" id="KW-0689">Ribosomal protein</keyword>
<organism evidence="1 2">
    <name type="scientific">Acrasis kona</name>
    <dbReference type="NCBI Taxonomy" id="1008807"/>
    <lineage>
        <taxon>Eukaryota</taxon>
        <taxon>Discoba</taxon>
        <taxon>Heterolobosea</taxon>
        <taxon>Tetramitia</taxon>
        <taxon>Eutetramitia</taxon>
        <taxon>Acrasidae</taxon>
        <taxon>Acrasis</taxon>
    </lineage>
</organism>
<sequence>MRRGSVRMNTDDEQSIGLLKIHSTEATSLLNEDEYVSNSAKDDVDVQITTKRSANIRNEEGIVVPSTSVTHPTARQLQLNGFVFQSKHQTSKDGAEVYQCHSRDVIQA</sequence>
<dbReference type="EMBL" id="JAOPGA020001436">
    <property type="protein sequence ID" value="KAL0488385.1"/>
    <property type="molecule type" value="Genomic_DNA"/>
</dbReference>
<dbReference type="Proteomes" id="UP001431209">
    <property type="component" value="Unassembled WGS sequence"/>
</dbReference>
<reference evidence="1 2" key="1">
    <citation type="submission" date="2024-03" db="EMBL/GenBank/DDBJ databases">
        <title>The Acrasis kona genome and developmental transcriptomes reveal deep origins of eukaryotic multicellular pathways.</title>
        <authorList>
            <person name="Sheikh S."/>
            <person name="Fu C.-J."/>
            <person name="Brown M.W."/>
            <person name="Baldauf S.L."/>
        </authorList>
    </citation>
    <scope>NUCLEOTIDE SEQUENCE [LARGE SCALE GENOMIC DNA]</scope>
    <source>
        <strain evidence="1 2">ATCC MYA-3509</strain>
    </source>
</reference>
<accession>A0AAW2ZHV2</accession>
<keyword evidence="2" id="KW-1185">Reference proteome</keyword>